<dbReference type="Proteomes" id="UP001497382">
    <property type="component" value="Unassembled WGS sequence"/>
</dbReference>
<keyword evidence="2" id="KW-1185">Reference proteome</keyword>
<name>A0AAV2BWX9_9ARAC</name>
<sequence>MPESGNYWWLEWVMPESGNYWWLEWVMPESGNYWWLEWVMPEWKLLVAGVGTDGGLVTRCQHQSRTDAGFKPVFS</sequence>
<accession>A0AAV2BWX9</accession>
<evidence type="ECO:0000313" key="2">
    <source>
        <dbReference type="Proteomes" id="UP001497382"/>
    </source>
</evidence>
<proteinExistence type="predicted"/>
<evidence type="ECO:0000313" key="1">
    <source>
        <dbReference type="EMBL" id="CAL1300164.1"/>
    </source>
</evidence>
<reference evidence="1 2" key="1">
    <citation type="submission" date="2024-04" db="EMBL/GenBank/DDBJ databases">
        <authorList>
            <person name="Rising A."/>
            <person name="Reimegard J."/>
            <person name="Sonavane S."/>
            <person name="Akerstrom W."/>
            <person name="Nylinder S."/>
            <person name="Hedman E."/>
            <person name="Kallberg Y."/>
        </authorList>
    </citation>
    <scope>NUCLEOTIDE SEQUENCE [LARGE SCALE GENOMIC DNA]</scope>
</reference>
<dbReference type="EMBL" id="CAXIEN010000537">
    <property type="protein sequence ID" value="CAL1300164.1"/>
    <property type="molecule type" value="Genomic_DNA"/>
</dbReference>
<gene>
    <name evidence="1" type="ORF">LARSCL_LOCUS21785</name>
</gene>
<protein>
    <submittedName>
        <fullName evidence="1">Uncharacterized protein</fullName>
    </submittedName>
</protein>
<comment type="caution">
    <text evidence="1">The sequence shown here is derived from an EMBL/GenBank/DDBJ whole genome shotgun (WGS) entry which is preliminary data.</text>
</comment>
<organism evidence="1 2">
    <name type="scientific">Larinioides sclopetarius</name>
    <dbReference type="NCBI Taxonomy" id="280406"/>
    <lineage>
        <taxon>Eukaryota</taxon>
        <taxon>Metazoa</taxon>
        <taxon>Ecdysozoa</taxon>
        <taxon>Arthropoda</taxon>
        <taxon>Chelicerata</taxon>
        <taxon>Arachnida</taxon>
        <taxon>Araneae</taxon>
        <taxon>Araneomorphae</taxon>
        <taxon>Entelegynae</taxon>
        <taxon>Araneoidea</taxon>
        <taxon>Araneidae</taxon>
        <taxon>Larinioides</taxon>
    </lineage>
</organism>
<dbReference type="AlphaFoldDB" id="A0AAV2BWX9"/>